<evidence type="ECO:0000256" key="5">
    <source>
        <dbReference type="ARBA" id="ARBA00022516"/>
    </source>
</evidence>
<comment type="pathway">
    <text evidence="2">Lipid metabolism.</text>
</comment>
<dbReference type="AlphaFoldDB" id="A0A541BNM5"/>
<comment type="catalytic activity">
    <reaction evidence="10">
        <text>an acyl-CoA + a 1,2-diacyl-sn-glycerol = a triacyl-sn-glycerol + CoA</text>
        <dbReference type="Rhea" id="RHEA:10868"/>
        <dbReference type="ChEBI" id="CHEBI:17815"/>
        <dbReference type="ChEBI" id="CHEBI:57287"/>
        <dbReference type="ChEBI" id="CHEBI:58342"/>
        <dbReference type="ChEBI" id="CHEBI:64615"/>
        <dbReference type="EC" id="2.3.1.20"/>
    </reaction>
</comment>
<dbReference type="GO" id="GO:0001666">
    <property type="term" value="P:response to hypoxia"/>
    <property type="evidence" value="ECO:0007669"/>
    <property type="project" value="TreeGrafter"/>
</dbReference>
<comment type="similarity">
    <text evidence="3">Belongs to the long-chain O-acyltransferase family.</text>
</comment>
<sequence>MTLTRQERSIARLAPQDAEYFYNESERHRSNIVAVYLFDATGAVGDLDRSAATAWMRDRLDQARMFTHRIRRIPLDLDLPHWELDSHLDLHRHVSAEPIDGPGWEAVQRRISRIAGTAIDLTRPPWELHVITGITGVDDSPDRMTAVVLKFHHSAGDGIATRDLGLRLFGPAPDRLPPTPAQAPNQLVELAWAAMMLPLRLVRFGRGLHTTQEADHRTRELSAIGEIVEPLPTRPMCRFNSAIGTDLTFDHVRMPRDAIDAVRAAVPGATVNDVLLAAVSGALRAYLAGVDETPTGSLAAMVPMSLRGTGSGAGGDTDGPRATHLALLSVDLHTDATHPLARLHAIVASAQAEKARHRNEHVRKSSQRIETTPAWLLRLTGLARRFQPHTGETVALHNTMVSNVPWVGTGLTFIGAPVVRSFGVLGVVDGSGLRHLIVTSEPSAVDLTFSTDTAMMADTQEYKRLLRASLDELVVAVRD</sequence>
<evidence type="ECO:0000313" key="14">
    <source>
        <dbReference type="Proteomes" id="UP000316256"/>
    </source>
</evidence>
<feature type="domain" description="O-acyltransferase WSD1-like N-terminal" evidence="11">
    <location>
        <begin position="13"/>
        <end position="274"/>
    </location>
</feature>
<dbReference type="EC" id="2.3.1.20" evidence="4"/>
<proteinExistence type="inferred from homology"/>
<dbReference type="PANTHER" id="PTHR31650:SF1">
    <property type="entry name" value="WAX ESTER SYNTHASE_DIACYLGLYCEROL ACYLTRANSFERASE 4-RELATED"/>
    <property type="match status" value="1"/>
</dbReference>
<dbReference type="GO" id="GO:0051701">
    <property type="term" value="P:biological process involved in interaction with host"/>
    <property type="evidence" value="ECO:0007669"/>
    <property type="project" value="TreeGrafter"/>
</dbReference>
<dbReference type="GO" id="GO:0005886">
    <property type="term" value="C:plasma membrane"/>
    <property type="evidence" value="ECO:0007669"/>
    <property type="project" value="TreeGrafter"/>
</dbReference>
<keyword evidence="14" id="KW-1185">Reference proteome</keyword>
<evidence type="ECO:0000256" key="6">
    <source>
        <dbReference type="ARBA" id="ARBA00022679"/>
    </source>
</evidence>
<keyword evidence="9" id="KW-0012">Acyltransferase</keyword>
<reference evidence="13 14" key="1">
    <citation type="submission" date="2019-06" db="EMBL/GenBank/DDBJ databases">
        <title>Rhodococcus spaelei sp. nov., isolated from a cave.</title>
        <authorList>
            <person name="Lee S.D."/>
        </authorList>
    </citation>
    <scope>NUCLEOTIDE SEQUENCE [LARGE SCALE GENOMIC DNA]</scope>
    <source>
        <strain evidence="13 14">C9-5</strain>
    </source>
</reference>
<keyword evidence="8" id="KW-0443">Lipid metabolism</keyword>
<dbReference type="OrthoDB" id="4506402at2"/>
<dbReference type="Pfam" id="PF06974">
    <property type="entry name" value="WS_DGAT_C"/>
    <property type="match status" value="1"/>
</dbReference>
<dbReference type="InterPro" id="IPR009721">
    <property type="entry name" value="O-acyltransferase_WSD1_C"/>
</dbReference>
<dbReference type="InterPro" id="IPR045034">
    <property type="entry name" value="O-acyltransferase_WSD1-like"/>
</dbReference>
<organism evidence="13 14">
    <name type="scientific">Rhodococcus spelaei</name>
    <dbReference type="NCBI Taxonomy" id="2546320"/>
    <lineage>
        <taxon>Bacteria</taxon>
        <taxon>Bacillati</taxon>
        <taxon>Actinomycetota</taxon>
        <taxon>Actinomycetes</taxon>
        <taxon>Mycobacteriales</taxon>
        <taxon>Nocardiaceae</taxon>
        <taxon>Rhodococcus</taxon>
    </lineage>
</organism>
<dbReference type="GO" id="GO:0019432">
    <property type="term" value="P:triglyceride biosynthetic process"/>
    <property type="evidence" value="ECO:0007669"/>
    <property type="project" value="UniProtKB-UniPathway"/>
</dbReference>
<dbReference type="Proteomes" id="UP000316256">
    <property type="component" value="Unassembled WGS sequence"/>
</dbReference>
<dbReference type="InterPro" id="IPR004255">
    <property type="entry name" value="O-acyltransferase_WSD1_N"/>
</dbReference>
<dbReference type="GO" id="GO:0071731">
    <property type="term" value="P:response to nitric oxide"/>
    <property type="evidence" value="ECO:0007669"/>
    <property type="project" value="TreeGrafter"/>
</dbReference>
<evidence type="ECO:0000256" key="3">
    <source>
        <dbReference type="ARBA" id="ARBA00009587"/>
    </source>
</evidence>
<evidence type="ECO:0000256" key="9">
    <source>
        <dbReference type="ARBA" id="ARBA00023315"/>
    </source>
</evidence>
<keyword evidence="5" id="KW-0444">Lipid biosynthesis</keyword>
<accession>A0A541BNM5</accession>
<dbReference type="Pfam" id="PF03007">
    <property type="entry name" value="WS_DGAT_cat"/>
    <property type="match status" value="1"/>
</dbReference>
<evidence type="ECO:0000256" key="1">
    <source>
        <dbReference type="ARBA" id="ARBA00004771"/>
    </source>
</evidence>
<dbReference type="EMBL" id="VIGH01000002">
    <property type="protein sequence ID" value="TQF73912.1"/>
    <property type="molecule type" value="Genomic_DNA"/>
</dbReference>
<name>A0A541BNM5_9NOCA</name>
<evidence type="ECO:0000259" key="11">
    <source>
        <dbReference type="Pfam" id="PF03007"/>
    </source>
</evidence>
<dbReference type="GO" id="GO:0004144">
    <property type="term" value="F:diacylglycerol O-acyltransferase activity"/>
    <property type="evidence" value="ECO:0007669"/>
    <property type="project" value="UniProtKB-EC"/>
</dbReference>
<evidence type="ECO:0000256" key="7">
    <source>
        <dbReference type="ARBA" id="ARBA00022798"/>
    </source>
</evidence>
<comment type="pathway">
    <text evidence="1">Glycerolipid metabolism; triacylglycerol biosynthesis.</text>
</comment>
<evidence type="ECO:0000256" key="2">
    <source>
        <dbReference type="ARBA" id="ARBA00005189"/>
    </source>
</evidence>
<dbReference type="RefSeq" id="WP_142095532.1">
    <property type="nucleotide sequence ID" value="NZ_VIGH01000002.1"/>
</dbReference>
<dbReference type="GO" id="GO:0006071">
    <property type="term" value="P:glycerol metabolic process"/>
    <property type="evidence" value="ECO:0007669"/>
    <property type="project" value="UniProtKB-KW"/>
</dbReference>
<comment type="caution">
    <text evidence="13">The sequence shown here is derived from an EMBL/GenBank/DDBJ whole genome shotgun (WGS) entry which is preliminary data.</text>
</comment>
<evidence type="ECO:0000256" key="8">
    <source>
        <dbReference type="ARBA" id="ARBA00023098"/>
    </source>
</evidence>
<dbReference type="UniPathway" id="UPA00282"/>
<evidence type="ECO:0000256" key="4">
    <source>
        <dbReference type="ARBA" id="ARBA00013244"/>
    </source>
</evidence>
<keyword evidence="7" id="KW-0319">Glycerol metabolism</keyword>
<evidence type="ECO:0000313" key="13">
    <source>
        <dbReference type="EMBL" id="TQF73912.1"/>
    </source>
</evidence>
<evidence type="ECO:0000259" key="12">
    <source>
        <dbReference type="Pfam" id="PF06974"/>
    </source>
</evidence>
<feature type="domain" description="O-acyltransferase WSD1 C-terminal" evidence="12">
    <location>
        <begin position="325"/>
        <end position="473"/>
    </location>
</feature>
<evidence type="ECO:0000256" key="10">
    <source>
        <dbReference type="ARBA" id="ARBA00048109"/>
    </source>
</evidence>
<keyword evidence="6" id="KW-0808">Transferase</keyword>
<gene>
    <name evidence="13" type="ORF">FK531_04345</name>
</gene>
<protein>
    <recommendedName>
        <fullName evidence="4">diacylglycerol O-acyltransferase</fullName>
        <ecNumber evidence="4">2.3.1.20</ecNumber>
    </recommendedName>
</protein>
<dbReference type="PANTHER" id="PTHR31650">
    <property type="entry name" value="O-ACYLTRANSFERASE (WSD1-LIKE) FAMILY PROTEIN"/>
    <property type="match status" value="1"/>
</dbReference>